<dbReference type="Gene3D" id="3.90.550.10">
    <property type="entry name" value="Spore Coat Polysaccharide Biosynthesis Protein SpsA, Chain A"/>
    <property type="match status" value="1"/>
</dbReference>
<dbReference type="Pfam" id="PF01128">
    <property type="entry name" value="IspD"/>
    <property type="match status" value="1"/>
</dbReference>
<protein>
    <recommendedName>
        <fullName evidence="4">2-C-methyl-D-erythritol 4-phosphate cytidylyltransferase, chloroplastic</fullName>
    </recommendedName>
</protein>
<dbReference type="PANTHER" id="PTHR32125">
    <property type="entry name" value="2-C-METHYL-D-ERYTHRITOL 4-PHOSPHATE CYTIDYLYLTRANSFERASE, CHLOROPLASTIC"/>
    <property type="match status" value="1"/>
</dbReference>
<dbReference type="HAMAP" id="MF_00108">
    <property type="entry name" value="IspD"/>
    <property type="match status" value="1"/>
</dbReference>
<keyword evidence="3" id="KW-0548">Nucleotidyltransferase</keyword>
<dbReference type="InterPro" id="IPR034683">
    <property type="entry name" value="IspD/TarI"/>
</dbReference>
<dbReference type="SUPFAM" id="SSF53448">
    <property type="entry name" value="Nucleotide-diphospho-sugar transferases"/>
    <property type="match status" value="1"/>
</dbReference>
<proteinExistence type="inferred from homology"/>
<comment type="similarity">
    <text evidence="1">Belongs to the IspD/TarI cytidylyltransferase family. IspD subfamily.</text>
</comment>
<dbReference type="EMBL" id="HBFC01033738">
    <property type="protein sequence ID" value="CAD8720858.1"/>
    <property type="molecule type" value="Transcribed_RNA"/>
</dbReference>
<organism evidence="5">
    <name type="scientific">Mantoniella antarctica</name>
    <dbReference type="NCBI Taxonomy" id="81844"/>
    <lineage>
        <taxon>Eukaryota</taxon>
        <taxon>Viridiplantae</taxon>
        <taxon>Chlorophyta</taxon>
        <taxon>Mamiellophyceae</taxon>
        <taxon>Mamiellales</taxon>
        <taxon>Mamiellaceae</taxon>
        <taxon>Mantoniella</taxon>
    </lineage>
</organism>
<reference evidence="5" key="1">
    <citation type="submission" date="2021-01" db="EMBL/GenBank/DDBJ databases">
        <authorList>
            <person name="Corre E."/>
            <person name="Pelletier E."/>
            <person name="Niang G."/>
            <person name="Scheremetjew M."/>
            <person name="Finn R."/>
            <person name="Kale V."/>
            <person name="Holt S."/>
            <person name="Cochrane G."/>
            <person name="Meng A."/>
            <person name="Brown T."/>
            <person name="Cohen L."/>
        </authorList>
    </citation>
    <scope>NUCLEOTIDE SEQUENCE</scope>
    <source>
        <strain evidence="5">SL-175</strain>
    </source>
</reference>
<keyword evidence="2" id="KW-0808">Transferase</keyword>
<evidence type="ECO:0000313" key="5">
    <source>
        <dbReference type="EMBL" id="CAD8720858.1"/>
    </source>
</evidence>
<dbReference type="InterPro" id="IPR050088">
    <property type="entry name" value="IspD/TarI_cytidylyltransf_bact"/>
</dbReference>
<dbReference type="CDD" id="cd02516">
    <property type="entry name" value="CDP-ME_synthetase"/>
    <property type="match status" value="1"/>
</dbReference>
<evidence type="ECO:0000256" key="1">
    <source>
        <dbReference type="ARBA" id="ARBA00009789"/>
    </source>
</evidence>
<evidence type="ECO:0000256" key="2">
    <source>
        <dbReference type="ARBA" id="ARBA00022679"/>
    </source>
</evidence>
<dbReference type="GO" id="GO:0050518">
    <property type="term" value="F:2-C-methyl-D-erythritol 4-phosphate cytidylyltransferase activity"/>
    <property type="evidence" value="ECO:0007669"/>
    <property type="project" value="InterPro"/>
</dbReference>
<dbReference type="AlphaFoldDB" id="A0A7S0SZ60"/>
<dbReference type="GO" id="GO:0008299">
    <property type="term" value="P:isoprenoid biosynthetic process"/>
    <property type="evidence" value="ECO:0007669"/>
    <property type="project" value="InterPro"/>
</dbReference>
<sequence>MAASCVAVGAGTRLAPHEPSRALCTTARRATSLRRASPGAVVQCVAAAVVEKDSVSLVLLAGGVGKRMGANMPKQYLPLLGTPIALYSFKKFAEMEEVGEIVVVCDPSYQDVFQDCAVSKPVTFALPGIERQDSVFNGLSAMRPGAALAAIHDSARPLVSLGDTRRCFADAMEHGAAVLAVQCKATIKEANADLSVARTLDRSALWEMQTPQVIKPDLLRAGFKLVQEKGYEVTDDVSIVEFMGERVQITQGSYFNIKVTTPEDMFIAERLLTEQGDV</sequence>
<dbReference type="FunFam" id="3.90.550.10:FF:000003">
    <property type="entry name" value="2-C-methyl-D-erythritol 4-phosphate cytidylyltransferase"/>
    <property type="match status" value="1"/>
</dbReference>
<evidence type="ECO:0000256" key="4">
    <source>
        <dbReference type="ARBA" id="ARBA00069967"/>
    </source>
</evidence>
<dbReference type="InterPro" id="IPR029044">
    <property type="entry name" value="Nucleotide-diphossugar_trans"/>
</dbReference>
<accession>A0A7S0SZ60</accession>
<dbReference type="InterPro" id="IPR001228">
    <property type="entry name" value="IspD"/>
</dbReference>
<gene>
    <name evidence="5" type="ORF">MANT1106_LOCUS20070</name>
</gene>
<dbReference type="NCBIfam" id="TIGR00453">
    <property type="entry name" value="ispD"/>
    <property type="match status" value="1"/>
</dbReference>
<evidence type="ECO:0000256" key="3">
    <source>
        <dbReference type="ARBA" id="ARBA00022695"/>
    </source>
</evidence>
<dbReference type="PANTHER" id="PTHR32125:SF4">
    <property type="entry name" value="2-C-METHYL-D-ERYTHRITOL 4-PHOSPHATE CYTIDYLYLTRANSFERASE, CHLOROPLASTIC"/>
    <property type="match status" value="1"/>
</dbReference>
<name>A0A7S0SZ60_9CHLO</name>